<evidence type="ECO:0000256" key="4">
    <source>
        <dbReference type="ARBA" id="ARBA00022989"/>
    </source>
</evidence>
<feature type="compositionally biased region" description="Polar residues" evidence="6">
    <location>
        <begin position="12"/>
        <end position="22"/>
    </location>
</feature>
<organism evidence="8 9">
    <name type="scientific">Phlyctema vagabunda</name>
    <dbReference type="NCBI Taxonomy" id="108571"/>
    <lineage>
        <taxon>Eukaryota</taxon>
        <taxon>Fungi</taxon>
        <taxon>Dikarya</taxon>
        <taxon>Ascomycota</taxon>
        <taxon>Pezizomycotina</taxon>
        <taxon>Leotiomycetes</taxon>
        <taxon>Helotiales</taxon>
        <taxon>Dermateaceae</taxon>
        <taxon>Phlyctema</taxon>
    </lineage>
</organism>
<keyword evidence="5 7" id="KW-0472">Membrane</keyword>
<feature type="transmembrane region" description="Helical" evidence="7">
    <location>
        <begin position="169"/>
        <end position="189"/>
    </location>
</feature>
<dbReference type="NCBIfam" id="NF038013">
    <property type="entry name" value="AceTr_1"/>
    <property type="match status" value="1"/>
</dbReference>
<feature type="transmembrane region" description="Helical" evidence="7">
    <location>
        <begin position="235"/>
        <end position="255"/>
    </location>
</feature>
<protein>
    <submittedName>
        <fullName evidence="8">GPR/FUN34 family protein (GPR1/FUN34/yaaH family protein)</fullName>
    </submittedName>
</protein>
<dbReference type="Proteomes" id="UP001629113">
    <property type="component" value="Unassembled WGS sequence"/>
</dbReference>
<accession>A0ABR4PM94</accession>
<keyword evidence="9" id="KW-1185">Reference proteome</keyword>
<proteinExistence type="inferred from homology"/>
<name>A0ABR4PM94_9HELO</name>
<sequence length="303" mass="32662">MAASSDAENEHTITTTSRSSLGKPTAAGHGLRQRKQNHHHGHEGIIRKHRVPIGQPGNATTPFHRDLSSRRNIGNPSPLGLCAFALTTFILSAINMGVLGVETPAIVISSALAYGGLVQLLSGMWEMAIGNTFGATALSSYGGFWISIAIILTPGGFNIVETYKSSEEFQHAFALFLFGWFIFTTLLVFCTLSSSIAFVSVFATLDVAFLCLALGRRFPYLAEPATGAFEPHANLTYAGGVFGMLSAFAAWYNAFAGIIENSNNSLFTVPVGHFPWSEAGLAHHAEREREHEHDQDGFEGDEV</sequence>
<evidence type="ECO:0000313" key="9">
    <source>
        <dbReference type="Proteomes" id="UP001629113"/>
    </source>
</evidence>
<feature type="compositionally biased region" description="Basic residues" evidence="6">
    <location>
        <begin position="31"/>
        <end position="51"/>
    </location>
</feature>
<feature type="transmembrane region" description="Helical" evidence="7">
    <location>
        <begin position="137"/>
        <end position="157"/>
    </location>
</feature>
<dbReference type="InterPro" id="IPR000791">
    <property type="entry name" value="Gpr1/Fun34/SatP-like"/>
</dbReference>
<feature type="transmembrane region" description="Helical" evidence="7">
    <location>
        <begin position="196"/>
        <end position="215"/>
    </location>
</feature>
<dbReference type="PANTHER" id="PTHR31123">
    <property type="entry name" value="ACCUMULATION OF DYADS PROTEIN 2-RELATED"/>
    <property type="match status" value="1"/>
</dbReference>
<dbReference type="InterPro" id="IPR051633">
    <property type="entry name" value="AceTr"/>
</dbReference>
<evidence type="ECO:0000256" key="5">
    <source>
        <dbReference type="ARBA" id="ARBA00023136"/>
    </source>
</evidence>
<feature type="transmembrane region" description="Helical" evidence="7">
    <location>
        <begin position="105"/>
        <end position="125"/>
    </location>
</feature>
<evidence type="ECO:0000256" key="3">
    <source>
        <dbReference type="ARBA" id="ARBA00022692"/>
    </source>
</evidence>
<evidence type="ECO:0000256" key="1">
    <source>
        <dbReference type="ARBA" id="ARBA00004141"/>
    </source>
</evidence>
<keyword evidence="4 7" id="KW-1133">Transmembrane helix</keyword>
<keyword evidence="3 7" id="KW-0812">Transmembrane</keyword>
<feature type="region of interest" description="Disordered" evidence="6">
    <location>
        <begin position="1"/>
        <end position="62"/>
    </location>
</feature>
<comment type="caution">
    <text evidence="8">The sequence shown here is derived from an EMBL/GenBank/DDBJ whole genome shotgun (WGS) entry which is preliminary data.</text>
</comment>
<gene>
    <name evidence="8" type="ORF">PVAG01_03322</name>
</gene>
<evidence type="ECO:0000256" key="2">
    <source>
        <dbReference type="ARBA" id="ARBA00005587"/>
    </source>
</evidence>
<comment type="subcellular location">
    <subcellularLocation>
        <location evidence="1">Membrane</location>
        <topology evidence="1">Multi-pass membrane protein</topology>
    </subcellularLocation>
</comment>
<reference evidence="8 9" key="1">
    <citation type="submission" date="2024-06" db="EMBL/GenBank/DDBJ databases">
        <title>Complete genome of Phlyctema vagabunda strain 19-DSS-EL-015.</title>
        <authorList>
            <person name="Fiorenzani C."/>
        </authorList>
    </citation>
    <scope>NUCLEOTIDE SEQUENCE [LARGE SCALE GENOMIC DNA]</scope>
    <source>
        <strain evidence="8 9">19-DSS-EL-015</strain>
    </source>
</reference>
<comment type="similarity">
    <text evidence="2">Belongs to the acetate uptake transporter (AceTr) (TC 2.A.96) family.</text>
</comment>
<evidence type="ECO:0000256" key="6">
    <source>
        <dbReference type="SAM" id="MobiDB-lite"/>
    </source>
</evidence>
<feature type="transmembrane region" description="Helical" evidence="7">
    <location>
        <begin position="79"/>
        <end position="99"/>
    </location>
</feature>
<dbReference type="EMBL" id="JBFCZG010000003">
    <property type="protein sequence ID" value="KAL3424041.1"/>
    <property type="molecule type" value="Genomic_DNA"/>
</dbReference>
<evidence type="ECO:0000256" key="7">
    <source>
        <dbReference type="SAM" id="Phobius"/>
    </source>
</evidence>
<evidence type="ECO:0000313" key="8">
    <source>
        <dbReference type="EMBL" id="KAL3424041.1"/>
    </source>
</evidence>
<dbReference type="Pfam" id="PF01184">
    <property type="entry name" value="Gpr1_Fun34_YaaH"/>
    <property type="match status" value="1"/>
</dbReference>
<dbReference type="PANTHER" id="PTHR31123:SF1">
    <property type="entry name" value="ACCUMULATION OF DYADS PROTEIN 2-RELATED"/>
    <property type="match status" value="1"/>
</dbReference>